<evidence type="ECO:0000256" key="1">
    <source>
        <dbReference type="SAM" id="SignalP"/>
    </source>
</evidence>
<evidence type="ECO:0000313" key="3">
    <source>
        <dbReference type="Proteomes" id="UP000766486"/>
    </source>
</evidence>
<comment type="caution">
    <text evidence="2">The sequence shown here is derived from an EMBL/GenBank/DDBJ whole genome shotgun (WGS) entry which is preliminary data.</text>
</comment>
<dbReference type="EMBL" id="CABFNS010000729">
    <property type="protein sequence ID" value="VUC25084.1"/>
    <property type="molecule type" value="Genomic_DNA"/>
</dbReference>
<keyword evidence="3" id="KW-1185">Reference proteome</keyword>
<sequence>MWLSIVKILAVLACSSEAMIAGVGAPATIAPGSVADLKIWTGAVYPKAEDIAIAFGWSSRDSAKHGQIGNLLRYTYIGPYESSLGLFNISIPVKFPADLPKGEGVISASIFSLLHDENIAGLRNIQINVTFDKQTSSNYVFEE</sequence>
<reference evidence="2 3" key="1">
    <citation type="submission" date="2019-06" db="EMBL/GenBank/DDBJ databases">
        <authorList>
            <person name="Broberg M."/>
        </authorList>
    </citation>
    <scope>NUCLEOTIDE SEQUENCE [LARGE SCALE GENOMIC DNA]</scope>
</reference>
<keyword evidence="1" id="KW-0732">Signal</keyword>
<proteinExistence type="predicted"/>
<name>A0ABY6U275_BIOOC</name>
<evidence type="ECO:0000313" key="2">
    <source>
        <dbReference type="EMBL" id="VUC25084.1"/>
    </source>
</evidence>
<accession>A0ABY6U275</accession>
<dbReference type="InterPro" id="IPR045469">
    <property type="entry name" value="Nis1"/>
</dbReference>
<protein>
    <submittedName>
        <fullName evidence="2">Uncharacterized protein</fullName>
    </submittedName>
</protein>
<dbReference type="Proteomes" id="UP000766486">
    <property type="component" value="Unassembled WGS sequence"/>
</dbReference>
<dbReference type="Pfam" id="PF19271">
    <property type="entry name" value="Nis1"/>
    <property type="match status" value="1"/>
</dbReference>
<gene>
    <name evidence="2" type="ORF">CLO192961_LOCUS154821</name>
</gene>
<organism evidence="2 3">
    <name type="scientific">Bionectria ochroleuca</name>
    <name type="common">Gliocladium roseum</name>
    <dbReference type="NCBI Taxonomy" id="29856"/>
    <lineage>
        <taxon>Eukaryota</taxon>
        <taxon>Fungi</taxon>
        <taxon>Dikarya</taxon>
        <taxon>Ascomycota</taxon>
        <taxon>Pezizomycotina</taxon>
        <taxon>Sordariomycetes</taxon>
        <taxon>Hypocreomycetidae</taxon>
        <taxon>Hypocreales</taxon>
        <taxon>Bionectriaceae</taxon>
        <taxon>Clonostachys</taxon>
    </lineage>
</organism>
<feature type="signal peptide" evidence="1">
    <location>
        <begin position="1"/>
        <end position="18"/>
    </location>
</feature>
<feature type="chain" id="PRO_5046368914" evidence="1">
    <location>
        <begin position="19"/>
        <end position="143"/>
    </location>
</feature>